<dbReference type="GO" id="GO:0071555">
    <property type="term" value="P:cell wall organization"/>
    <property type="evidence" value="ECO:0007669"/>
    <property type="project" value="UniProtKB-KW"/>
</dbReference>
<comment type="function">
    <text evidence="3">A probable RNA chaperone. Forms a complex with KhpB which binds to cellular RNA and controls its expression. Plays a role in peptidoglycan (PG) homeostasis and cell length regulation.</text>
</comment>
<keyword evidence="1 3" id="KW-0963">Cytoplasm</keyword>
<comment type="subunit">
    <text evidence="3">Forms a complex with KhpB.</text>
</comment>
<dbReference type="PANTHER" id="PTHR34654">
    <property type="entry name" value="UPF0109 PROTEIN SCO5592"/>
    <property type="match status" value="1"/>
</dbReference>
<dbReference type="GO" id="GO:0003723">
    <property type="term" value="F:RNA binding"/>
    <property type="evidence" value="ECO:0007669"/>
    <property type="project" value="UniProtKB-UniRule"/>
</dbReference>
<dbReference type="Gene3D" id="3.30.300.20">
    <property type="match status" value="1"/>
</dbReference>
<proteinExistence type="inferred from homology"/>
<dbReference type="CDD" id="cd22533">
    <property type="entry name" value="KH-II_YlqC-like"/>
    <property type="match status" value="1"/>
</dbReference>
<dbReference type="GO" id="GO:0008360">
    <property type="term" value="P:regulation of cell shape"/>
    <property type="evidence" value="ECO:0007669"/>
    <property type="project" value="UniProtKB-KW"/>
</dbReference>
<feature type="region of interest" description="Disordered" evidence="4">
    <location>
        <begin position="77"/>
        <end position="105"/>
    </location>
</feature>
<dbReference type="Pfam" id="PF13083">
    <property type="entry name" value="KH_KhpA-B"/>
    <property type="match status" value="1"/>
</dbReference>
<protein>
    <recommendedName>
        <fullName evidence="3">RNA-binding protein KhpA</fullName>
    </recommendedName>
    <alternativeName>
        <fullName evidence="3">KH-domain protein A</fullName>
    </alternativeName>
</protein>
<dbReference type="PANTHER" id="PTHR34654:SF1">
    <property type="entry name" value="RNA-BINDING PROTEIN KHPA"/>
    <property type="match status" value="1"/>
</dbReference>
<keyword evidence="3" id="KW-0133">Cell shape</keyword>
<dbReference type="AlphaFoldDB" id="A0A2M7AWE6"/>
<evidence type="ECO:0000256" key="1">
    <source>
        <dbReference type="ARBA" id="ARBA00022490"/>
    </source>
</evidence>
<evidence type="ECO:0000313" key="5">
    <source>
        <dbReference type="EMBL" id="PIU74954.1"/>
    </source>
</evidence>
<evidence type="ECO:0000256" key="2">
    <source>
        <dbReference type="ARBA" id="ARBA00022884"/>
    </source>
</evidence>
<dbReference type="InterPro" id="IPR020627">
    <property type="entry name" value="KhpA"/>
</dbReference>
<dbReference type="HAMAP" id="MF_00088">
    <property type="entry name" value="KhpA"/>
    <property type="match status" value="1"/>
</dbReference>
<dbReference type="GO" id="GO:0009252">
    <property type="term" value="P:peptidoglycan biosynthetic process"/>
    <property type="evidence" value="ECO:0007669"/>
    <property type="project" value="UniProtKB-UniRule"/>
</dbReference>
<dbReference type="EMBL" id="PEVY01000070">
    <property type="protein sequence ID" value="PIU74954.1"/>
    <property type="molecule type" value="Genomic_DNA"/>
</dbReference>
<gene>
    <name evidence="3" type="primary">khpA</name>
    <name evidence="5" type="ORF">COS76_03395</name>
</gene>
<evidence type="ECO:0000313" key="6">
    <source>
        <dbReference type="Proteomes" id="UP000228775"/>
    </source>
</evidence>
<evidence type="ECO:0000256" key="4">
    <source>
        <dbReference type="SAM" id="MobiDB-lite"/>
    </source>
</evidence>
<evidence type="ECO:0000256" key="3">
    <source>
        <dbReference type="HAMAP-Rule" id="MF_00088"/>
    </source>
</evidence>
<keyword evidence="3" id="KW-0961">Cell wall biogenesis/degradation</keyword>
<dbReference type="InterPro" id="IPR009019">
    <property type="entry name" value="KH_sf_prok-type"/>
</dbReference>
<comment type="similarity">
    <text evidence="3">Belongs to the KhpA RNA-binding protein family.</text>
</comment>
<accession>A0A2M7AWE6</accession>
<name>A0A2M7AWE6_9BACT</name>
<keyword evidence="2 3" id="KW-0694">RNA-binding</keyword>
<reference evidence="6" key="1">
    <citation type="submission" date="2017-09" db="EMBL/GenBank/DDBJ databases">
        <title>Depth-based differentiation of microbial function through sediment-hosted aquifers and enrichment of novel symbionts in the deep terrestrial subsurface.</title>
        <authorList>
            <person name="Probst A.J."/>
            <person name="Ladd B."/>
            <person name="Jarett J.K."/>
            <person name="Geller-Mcgrath D.E."/>
            <person name="Sieber C.M.K."/>
            <person name="Emerson J.B."/>
            <person name="Anantharaman K."/>
            <person name="Thomas B.C."/>
            <person name="Malmstrom R."/>
            <person name="Stieglmeier M."/>
            <person name="Klingl A."/>
            <person name="Woyke T."/>
            <person name="Ryan C.M."/>
            <person name="Banfield J.F."/>
        </authorList>
    </citation>
    <scope>NUCLEOTIDE SEQUENCE [LARGE SCALE GENOMIC DNA]</scope>
</reference>
<organism evidence="5 6">
    <name type="scientific">Candidatus Portnoybacteria bacterium CG06_land_8_20_14_3_00_39_12</name>
    <dbReference type="NCBI Taxonomy" id="1974809"/>
    <lineage>
        <taxon>Bacteria</taxon>
        <taxon>Candidatus Portnoyibacteriota</taxon>
    </lineage>
</organism>
<dbReference type="Proteomes" id="UP000228775">
    <property type="component" value="Unassembled WGS sequence"/>
</dbReference>
<dbReference type="InterPro" id="IPR015946">
    <property type="entry name" value="KH_dom-like_a/b"/>
</dbReference>
<dbReference type="SUPFAM" id="SSF54814">
    <property type="entry name" value="Prokaryotic type KH domain (KH-domain type II)"/>
    <property type="match status" value="1"/>
</dbReference>
<comment type="subcellular location">
    <subcellularLocation>
        <location evidence="3">Cytoplasm</location>
    </subcellularLocation>
</comment>
<comment type="caution">
    <text evidence="5">The sequence shown here is derived from an EMBL/GenBank/DDBJ whole genome shotgun (WGS) entry which is preliminary data.</text>
</comment>
<sequence length="119" mass="13237">MAKNVDQEFVDYVVKAMVDHPDEVKTTRTVDEMGVLLTLKVNPEDMGVIIGRQGATARAMRTLLRVIGAKNGSRVNFKIEEPEGGRGPRMSRPDDRSDDRSQVVDRVKDVDEAIGDLKL</sequence>
<dbReference type="GO" id="GO:0005737">
    <property type="term" value="C:cytoplasm"/>
    <property type="evidence" value="ECO:0007669"/>
    <property type="project" value="UniProtKB-SubCell"/>
</dbReference>
<keyword evidence="3" id="KW-0143">Chaperone</keyword>